<accession>A0ABD5MJI4</accession>
<dbReference type="AlphaFoldDB" id="A0ABD5MJI4"/>
<name>A0ABD5MJI4_9EURY</name>
<comment type="caution">
    <text evidence="3">The sequence shown here is derived from an EMBL/GenBank/DDBJ whole genome shotgun (WGS) entry which is preliminary data.</text>
</comment>
<dbReference type="Gene3D" id="3.40.50.620">
    <property type="entry name" value="HUPs"/>
    <property type="match status" value="1"/>
</dbReference>
<dbReference type="Proteomes" id="UP001589595">
    <property type="component" value="Unassembled WGS sequence"/>
</dbReference>
<evidence type="ECO:0000313" key="3">
    <source>
        <dbReference type="EMBL" id="MFB9822700.1"/>
    </source>
</evidence>
<evidence type="ECO:0000259" key="2">
    <source>
        <dbReference type="Pfam" id="PF00582"/>
    </source>
</evidence>
<feature type="domain" description="UspA" evidence="2">
    <location>
        <begin position="26"/>
        <end position="159"/>
    </location>
</feature>
<dbReference type="RefSeq" id="WP_222921811.1">
    <property type="nucleotide sequence ID" value="NZ_CP082286.1"/>
</dbReference>
<dbReference type="CDD" id="cd00293">
    <property type="entry name" value="USP-like"/>
    <property type="match status" value="1"/>
</dbReference>
<dbReference type="InterPro" id="IPR006016">
    <property type="entry name" value="UspA"/>
</dbReference>
<sequence>MATTSSSIDAVDEGAIGSGATAVGAFDRVLLAVDGDTDERVREVAVSLAAAHGAELDVLSVVPLDSSVDHWDMVVERREDEAEAALDGAGEVADAAGVPVSKWLRYGTPAEEIGLYADGNDVDLVVVAEPDRSGFKRLFSPSNLASDVRDATAVPVVSVPTNE</sequence>
<dbReference type="EMBL" id="JBHMAJ010000001">
    <property type="protein sequence ID" value="MFB9822700.1"/>
    <property type="molecule type" value="Genomic_DNA"/>
</dbReference>
<dbReference type="InterPro" id="IPR014729">
    <property type="entry name" value="Rossmann-like_a/b/a_fold"/>
</dbReference>
<dbReference type="PANTHER" id="PTHR46268">
    <property type="entry name" value="STRESS RESPONSE PROTEIN NHAX"/>
    <property type="match status" value="1"/>
</dbReference>
<dbReference type="GeneID" id="67212029"/>
<dbReference type="PANTHER" id="PTHR46268:SF6">
    <property type="entry name" value="UNIVERSAL STRESS PROTEIN UP12"/>
    <property type="match status" value="1"/>
</dbReference>
<evidence type="ECO:0000313" key="4">
    <source>
        <dbReference type="Proteomes" id="UP001589595"/>
    </source>
</evidence>
<reference evidence="3" key="1">
    <citation type="submission" date="2024-09" db="EMBL/GenBank/DDBJ databases">
        <authorList>
            <person name="Sun Q."/>
        </authorList>
    </citation>
    <scope>NUCLEOTIDE SEQUENCE [LARGE SCALE GENOMIC DNA]</scope>
    <source>
        <strain evidence="3">JCM 31273</strain>
    </source>
</reference>
<keyword evidence="4" id="KW-1185">Reference proteome</keyword>
<proteinExistence type="inferred from homology"/>
<evidence type="ECO:0000256" key="1">
    <source>
        <dbReference type="ARBA" id="ARBA00008791"/>
    </source>
</evidence>
<comment type="similarity">
    <text evidence="1">Belongs to the universal stress protein A family.</text>
</comment>
<dbReference type="SUPFAM" id="SSF52402">
    <property type="entry name" value="Adenine nucleotide alpha hydrolases-like"/>
    <property type="match status" value="1"/>
</dbReference>
<protein>
    <submittedName>
        <fullName evidence="3">Universal stress protein</fullName>
    </submittedName>
</protein>
<gene>
    <name evidence="3" type="ORF">ACFFOL_00675</name>
</gene>
<dbReference type="Pfam" id="PF00582">
    <property type="entry name" value="Usp"/>
    <property type="match status" value="1"/>
</dbReference>
<organism evidence="3 4">
    <name type="scientific">Halobaculum roseum</name>
    <dbReference type="NCBI Taxonomy" id="2175149"/>
    <lineage>
        <taxon>Archaea</taxon>
        <taxon>Methanobacteriati</taxon>
        <taxon>Methanobacteriota</taxon>
        <taxon>Stenosarchaea group</taxon>
        <taxon>Halobacteria</taxon>
        <taxon>Halobacteriales</taxon>
        <taxon>Haloferacaceae</taxon>
        <taxon>Halobaculum</taxon>
    </lineage>
</organism>